<evidence type="ECO:0000313" key="1">
    <source>
        <dbReference type="EMBL" id="CDW59507.1"/>
    </source>
</evidence>
<accession>A0A077ZGM5</accession>
<dbReference type="OrthoDB" id="10064338at2759"/>
<sequence length="190" mass="21684">METAPAPGKSGYSLKCPQQGTSRLGCNYQAVIPPCMPSQEKSDSIENCPKEIFIVEPQGKRYIGDGDDIRAGWTDEEKSTFNSLIEKHHKCFREFLPMVGHLYFFILKKLPPNPLQLPNKSLGDIISYFYLWKRTEAADHVRWRSARYVIPEESEKKVPPKECRNCGRICYQPTNTMVGVLCRTCALSYS</sequence>
<gene>
    <name evidence="1" type="ORF">TTRE_0000784201</name>
</gene>
<organism evidence="1 2">
    <name type="scientific">Trichuris trichiura</name>
    <name type="common">Whipworm</name>
    <name type="synonym">Trichocephalus trichiurus</name>
    <dbReference type="NCBI Taxonomy" id="36087"/>
    <lineage>
        <taxon>Eukaryota</taxon>
        <taxon>Metazoa</taxon>
        <taxon>Ecdysozoa</taxon>
        <taxon>Nematoda</taxon>
        <taxon>Enoplea</taxon>
        <taxon>Dorylaimia</taxon>
        <taxon>Trichinellida</taxon>
        <taxon>Trichuridae</taxon>
        <taxon>Trichuris</taxon>
    </lineage>
</organism>
<proteinExistence type="predicted"/>
<evidence type="ECO:0000313" key="2">
    <source>
        <dbReference type="Proteomes" id="UP000030665"/>
    </source>
</evidence>
<keyword evidence="2" id="KW-1185">Reference proteome</keyword>
<dbReference type="Proteomes" id="UP000030665">
    <property type="component" value="Unassembled WGS sequence"/>
</dbReference>
<dbReference type="Gene3D" id="1.10.10.60">
    <property type="entry name" value="Homeodomain-like"/>
    <property type="match status" value="1"/>
</dbReference>
<protein>
    <submittedName>
        <fullName evidence="1">Uncharacterized protein</fullName>
    </submittedName>
</protein>
<name>A0A077ZGM5_TRITR</name>
<reference evidence="1" key="1">
    <citation type="submission" date="2014-01" db="EMBL/GenBank/DDBJ databases">
        <authorList>
            <person name="Aslett M."/>
        </authorList>
    </citation>
    <scope>NUCLEOTIDE SEQUENCE</scope>
</reference>
<dbReference type="EMBL" id="HG806613">
    <property type="protein sequence ID" value="CDW59507.1"/>
    <property type="molecule type" value="Genomic_DNA"/>
</dbReference>
<dbReference type="STRING" id="36087.A0A077ZGM5"/>
<reference evidence="1" key="2">
    <citation type="submission" date="2014-03" db="EMBL/GenBank/DDBJ databases">
        <title>The whipworm genome and dual-species transcriptomics of an intimate host-pathogen interaction.</title>
        <authorList>
            <person name="Foth B.J."/>
            <person name="Tsai I.J."/>
            <person name="Reid A.J."/>
            <person name="Bancroft A.J."/>
            <person name="Nichol S."/>
            <person name="Tracey A."/>
            <person name="Holroyd N."/>
            <person name="Cotton J.A."/>
            <person name="Stanley E.J."/>
            <person name="Zarowiecki M."/>
            <person name="Liu J.Z."/>
            <person name="Huckvale T."/>
            <person name="Cooper P.J."/>
            <person name="Grencis R.K."/>
            <person name="Berriman M."/>
        </authorList>
    </citation>
    <scope>NUCLEOTIDE SEQUENCE [LARGE SCALE GENOMIC DNA]</scope>
</reference>
<dbReference type="AlphaFoldDB" id="A0A077ZGM5"/>